<name>A0A1I8J6F5_9PLAT</name>
<evidence type="ECO:0000313" key="1">
    <source>
        <dbReference type="Proteomes" id="UP000095280"/>
    </source>
</evidence>
<protein>
    <submittedName>
        <fullName evidence="2">PKD_channel domain-containing protein</fullName>
    </submittedName>
</protein>
<organism evidence="1 2">
    <name type="scientific">Macrostomum lignano</name>
    <dbReference type="NCBI Taxonomy" id="282301"/>
    <lineage>
        <taxon>Eukaryota</taxon>
        <taxon>Metazoa</taxon>
        <taxon>Spiralia</taxon>
        <taxon>Lophotrochozoa</taxon>
        <taxon>Platyhelminthes</taxon>
        <taxon>Rhabditophora</taxon>
        <taxon>Macrostomorpha</taxon>
        <taxon>Macrostomida</taxon>
        <taxon>Macrostomidae</taxon>
        <taxon>Macrostomum</taxon>
    </lineage>
</organism>
<sequence length="114" mass="13048">LLVQKNNFDGFKVISKNITSMDFGPISSLISNGLNSTQAVYLFDLLSIWSVYLKNIFCNEPTEVNTTFTGMTGSYDLAPDGTVSRQNWFMYFYKGLGEQRERVRRTLIFSFAIF</sequence>
<proteinExistence type="predicted"/>
<dbReference type="WBParaSite" id="maker-uti_cns_0045891-snap-gene-0.5-mRNA-1">
    <property type="protein sequence ID" value="maker-uti_cns_0045891-snap-gene-0.5-mRNA-1"/>
    <property type="gene ID" value="maker-uti_cns_0045891-snap-gene-0.5"/>
</dbReference>
<dbReference type="Proteomes" id="UP000095280">
    <property type="component" value="Unplaced"/>
</dbReference>
<accession>A0A1I8J6F5</accession>
<evidence type="ECO:0000313" key="2">
    <source>
        <dbReference type="WBParaSite" id="maker-uti_cns_0045891-snap-gene-0.5-mRNA-1"/>
    </source>
</evidence>
<reference evidence="2" key="1">
    <citation type="submission" date="2016-11" db="UniProtKB">
        <authorList>
            <consortium name="WormBaseParasite"/>
        </authorList>
    </citation>
    <scope>IDENTIFICATION</scope>
</reference>
<keyword evidence="1" id="KW-1185">Reference proteome</keyword>
<dbReference type="AlphaFoldDB" id="A0A1I8J6F5"/>